<feature type="region of interest" description="Disordered" evidence="2">
    <location>
        <begin position="218"/>
        <end position="240"/>
    </location>
</feature>
<dbReference type="InterPro" id="IPR036860">
    <property type="entry name" value="SH2_dom_sf"/>
</dbReference>
<feature type="region of interest" description="Disordered" evidence="2">
    <location>
        <begin position="1"/>
        <end position="32"/>
    </location>
</feature>
<dbReference type="PROSITE" id="PS51205">
    <property type="entry name" value="VPS9"/>
    <property type="match status" value="1"/>
</dbReference>
<dbReference type="InterPro" id="IPR037191">
    <property type="entry name" value="VPS9_dom_sf"/>
</dbReference>
<evidence type="ECO:0000256" key="1">
    <source>
        <dbReference type="ARBA" id="ARBA00022468"/>
    </source>
</evidence>
<dbReference type="InterPro" id="IPR045046">
    <property type="entry name" value="Vps9-like"/>
</dbReference>
<dbReference type="SMART" id="SM00167">
    <property type="entry name" value="VPS9"/>
    <property type="match status" value="1"/>
</dbReference>
<feature type="domain" description="VPS9" evidence="3">
    <location>
        <begin position="365"/>
        <end position="517"/>
    </location>
</feature>
<evidence type="ECO:0000256" key="2">
    <source>
        <dbReference type="SAM" id="MobiDB-lite"/>
    </source>
</evidence>
<organism evidence="4 5">
    <name type="scientific">Mesocricetus auratus</name>
    <name type="common">Golden hamster</name>
    <dbReference type="NCBI Taxonomy" id="10036"/>
    <lineage>
        <taxon>Eukaryota</taxon>
        <taxon>Metazoa</taxon>
        <taxon>Chordata</taxon>
        <taxon>Craniata</taxon>
        <taxon>Vertebrata</taxon>
        <taxon>Euteleostomi</taxon>
        <taxon>Mammalia</taxon>
        <taxon>Eutheria</taxon>
        <taxon>Euarchontoglires</taxon>
        <taxon>Glires</taxon>
        <taxon>Rodentia</taxon>
        <taxon>Myomorpha</taxon>
        <taxon>Muroidea</taxon>
        <taxon>Cricetidae</taxon>
        <taxon>Cricetinae</taxon>
        <taxon>Mesocricetus</taxon>
    </lineage>
</organism>
<accession>A0ABM2WHJ3</accession>
<evidence type="ECO:0000313" key="4">
    <source>
        <dbReference type="Proteomes" id="UP000886700"/>
    </source>
</evidence>
<keyword evidence="4" id="KW-1185">Reference proteome</keyword>
<evidence type="ECO:0000313" key="5">
    <source>
        <dbReference type="RefSeq" id="XP_040590309.1"/>
    </source>
</evidence>
<protein>
    <submittedName>
        <fullName evidence="5">LOW QUALITY PROTEIN: ras and Rab interactor-like protein</fullName>
    </submittedName>
</protein>
<dbReference type="GeneID" id="101842309"/>
<dbReference type="PANTHER" id="PTHR23101">
    <property type="entry name" value="RAB GDP/GTP EXCHANGE FACTOR"/>
    <property type="match status" value="1"/>
</dbReference>
<reference evidence="5" key="1">
    <citation type="submission" date="2025-08" db="UniProtKB">
        <authorList>
            <consortium name="RefSeq"/>
        </authorList>
    </citation>
    <scope>IDENTIFICATION</scope>
    <source>
        <tissue evidence="5">Liver</tissue>
    </source>
</reference>
<dbReference type="SUPFAM" id="SSF109993">
    <property type="entry name" value="VPS9 domain"/>
    <property type="match status" value="1"/>
</dbReference>
<dbReference type="RefSeq" id="XP_040590309.1">
    <property type="nucleotide sequence ID" value="XM_040734375.1"/>
</dbReference>
<feature type="region of interest" description="Disordered" evidence="2">
    <location>
        <begin position="538"/>
        <end position="562"/>
    </location>
</feature>
<dbReference type="InterPro" id="IPR003123">
    <property type="entry name" value="VPS9"/>
</dbReference>
<keyword evidence="1" id="KW-0343">GTPase activation</keyword>
<dbReference type="Gene3D" id="1.20.1050.80">
    <property type="entry name" value="VPS9 domain"/>
    <property type="match status" value="1"/>
</dbReference>
<dbReference type="Proteomes" id="UP000886700">
    <property type="component" value="Unplaced"/>
</dbReference>
<name>A0ABM2WHJ3_MESAU</name>
<dbReference type="Pfam" id="PF02204">
    <property type="entry name" value="VPS9"/>
    <property type="match status" value="1"/>
</dbReference>
<dbReference type="SUPFAM" id="SSF55550">
    <property type="entry name" value="SH2 domain"/>
    <property type="match status" value="1"/>
</dbReference>
<feature type="compositionally biased region" description="Basic and acidic residues" evidence="2">
    <location>
        <begin position="218"/>
        <end position="239"/>
    </location>
</feature>
<sequence length="562" mass="61974">MRLAQAEDMVSATPTEGGRLSRPLADGASKSPLGVFTTPEPLLRLQRTQRVWQVPELDAQHAKAFLELWPLGSFLVIGQDPSPVLMLKTGPSSGDVNTYQIHKFPGGVSLESSNLCMPDCPHLLAFLSASRDVLPRTLLLPTPTMGPGDKDADPLRLGCIQVNTSGRVLSVVNQLYLETHGGWGDVQAPQQTEPAAAQKFSLAPRKPTPHRVSWVEDPLRPEVHHAGPDSLHLGREAHHPGPALAGVVEEEEDSNNANCRDEEESREDLLTAHIRALARARSSYVARQYRCLRARLTSNSGNPYRPGDPATELLQDVRQLLTDLQNYLAKDPDVRAVFGNREPRVPRDEDLGPAVEVALCRAVLEPLKPALWTKLRTLRAQELRLLRRRQIALRVGAGPEGQSPAPALRSRIHARLAHLHAACAPRRKVALLLAVCSDVYAGLARGENQEPLGADAFLPALTEELIWSPHIGETQLDVEFLMELLDPEELRGEAGYYLTTWFGALYHIAHDQPDAGRAPQGLSSEARASLRQWHRRRTLHQQAQPTAQADLPFEEPWAIGDQ</sequence>
<proteinExistence type="predicted"/>
<dbReference type="Pfam" id="PF23268">
    <property type="entry name" value="RIN1"/>
    <property type="match status" value="1"/>
</dbReference>
<evidence type="ECO:0000259" key="3">
    <source>
        <dbReference type="PROSITE" id="PS51205"/>
    </source>
</evidence>
<gene>
    <name evidence="5" type="primary">Rinl</name>
</gene>
<dbReference type="PANTHER" id="PTHR23101:SF72">
    <property type="entry name" value="RAS AND RAB INTERACTOR-LIKE PROTEIN"/>
    <property type="match status" value="1"/>
</dbReference>